<dbReference type="RefSeq" id="WP_224140310.1">
    <property type="nucleotide sequence ID" value="NZ_JAIQUM010000043.1"/>
</dbReference>
<accession>A0ABS7UVM0</accession>
<dbReference type="InterPro" id="IPR000683">
    <property type="entry name" value="Gfo/Idh/MocA-like_OxRdtase_N"/>
</dbReference>
<proteinExistence type="predicted"/>
<dbReference type="EMBL" id="JAIQUM010000043">
    <property type="protein sequence ID" value="MBZ5751974.1"/>
    <property type="molecule type" value="Genomic_DNA"/>
</dbReference>
<reference evidence="2" key="1">
    <citation type="submission" date="2024-05" db="EMBL/GenBank/DDBJ databases">
        <title>Metabacillus sp. nov., isolated from the rhizosphere soil of tomato plants.</title>
        <authorList>
            <person name="Ma R."/>
        </authorList>
    </citation>
    <scope>NUCLEOTIDE SEQUENCE</scope>
    <source>
        <strain evidence="2">DBTR6</strain>
    </source>
</reference>
<name>A0ABS7UVM0_9BACI</name>
<dbReference type="Gene3D" id="3.40.50.720">
    <property type="entry name" value="NAD(P)-binding Rossmann-like Domain"/>
    <property type="match status" value="1"/>
</dbReference>
<dbReference type="Proteomes" id="UP001165287">
    <property type="component" value="Unassembled WGS sequence"/>
</dbReference>
<sequence>MVIKVGMIGCNEGNGHPFSFSAIINGYESKALLSSGWKVIDDYLKERDPSEFGFNNIKVTHAWTQCPEMTETLCQACLIPHAIKDLTDMLDQVDAIIIARDDFENHKKFAMPFLENGIPVFIDKPLSLDENELLYFKPFLQSGKLMSCSAMRYAKEIDKLRNTLSEYGDIPLIKCIGPLSWEKYGIHLLESILPLLPSEPKSILSLNGQHDSMVITMENDTLIQINTMSDLKFSIFSPVPFQLELWGTQKNTNIILNDNFSMFRRMLWHFFHSIDTGKPSIPYHSTLSLMQLLIAGRISKQNNRKVMINEIRI</sequence>
<organism evidence="2 3">
    <name type="scientific">Metabacillus rhizolycopersici</name>
    <dbReference type="NCBI Taxonomy" id="2875709"/>
    <lineage>
        <taxon>Bacteria</taxon>
        <taxon>Bacillati</taxon>
        <taxon>Bacillota</taxon>
        <taxon>Bacilli</taxon>
        <taxon>Bacillales</taxon>
        <taxon>Bacillaceae</taxon>
        <taxon>Metabacillus</taxon>
    </lineage>
</organism>
<gene>
    <name evidence="2" type="ORF">K9V48_17385</name>
</gene>
<dbReference type="Pfam" id="PF01408">
    <property type="entry name" value="GFO_IDH_MocA"/>
    <property type="match status" value="1"/>
</dbReference>
<keyword evidence="3" id="KW-1185">Reference proteome</keyword>
<evidence type="ECO:0000313" key="2">
    <source>
        <dbReference type="EMBL" id="MBZ5751974.1"/>
    </source>
</evidence>
<comment type="caution">
    <text evidence="2">The sequence shown here is derived from an EMBL/GenBank/DDBJ whole genome shotgun (WGS) entry which is preliminary data.</text>
</comment>
<protein>
    <submittedName>
        <fullName evidence="2">Gfo/Idh/MocA family oxidoreductase</fullName>
    </submittedName>
</protein>
<evidence type="ECO:0000259" key="1">
    <source>
        <dbReference type="Pfam" id="PF01408"/>
    </source>
</evidence>
<dbReference type="SUPFAM" id="SSF51735">
    <property type="entry name" value="NAD(P)-binding Rossmann-fold domains"/>
    <property type="match status" value="1"/>
</dbReference>
<feature type="domain" description="Gfo/Idh/MocA-like oxidoreductase N-terminal" evidence="1">
    <location>
        <begin position="55"/>
        <end position="129"/>
    </location>
</feature>
<dbReference type="InterPro" id="IPR036291">
    <property type="entry name" value="NAD(P)-bd_dom_sf"/>
</dbReference>
<evidence type="ECO:0000313" key="3">
    <source>
        <dbReference type="Proteomes" id="UP001165287"/>
    </source>
</evidence>